<keyword evidence="2" id="KW-1185">Reference proteome</keyword>
<protein>
    <submittedName>
        <fullName evidence="1">Uncharacterized protein</fullName>
    </submittedName>
</protein>
<evidence type="ECO:0000313" key="2">
    <source>
        <dbReference type="Proteomes" id="UP000688137"/>
    </source>
</evidence>
<organism evidence="1 2">
    <name type="scientific">Paramecium primaurelia</name>
    <dbReference type="NCBI Taxonomy" id="5886"/>
    <lineage>
        <taxon>Eukaryota</taxon>
        <taxon>Sar</taxon>
        <taxon>Alveolata</taxon>
        <taxon>Ciliophora</taxon>
        <taxon>Intramacronucleata</taxon>
        <taxon>Oligohymenophorea</taxon>
        <taxon>Peniculida</taxon>
        <taxon>Parameciidae</taxon>
        <taxon>Paramecium</taxon>
    </lineage>
</organism>
<evidence type="ECO:0000313" key="1">
    <source>
        <dbReference type="EMBL" id="CAD8048121.1"/>
    </source>
</evidence>
<gene>
    <name evidence="1" type="ORF">PPRIM_AZ9-3.1.T0120329</name>
</gene>
<name>A0A8S1JZH6_PARPR</name>
<comment type="caution">
    <text evidence="1">The sequence shown here is derived from an EMBL/GenBank/DDBJ whole genome shotgun (WGS) entry which is preliminary data.</text>
</comment>
<proteinExistence type="predicted"/>
<sequence>MIKIQQKVENSQQPFLRQRLKIDQHVKLNLINSVNNDHLTVYQAAKLYKLKYSTAKHIFRNYQRDIANFFSKQRKKRQICKCQNIIIDVATGEIKLFEQNNTFLINMKERNINALNNQILSILSQQILQEFKNTKNDYNINQEHSLDEQLVNIKRVLNNQYLKMLINYN</sequence>
<reference evidence="1" key="1">
    <citation type="submission" date="2021-01" db="EMBL/GenBank/DDBJ databases">
        <authorList>
            <consortium name="Genoscope - CEA"/>
            <person name="William W."/>
        </authorList>
    </citation>
    <scope>NUCLEOTIDE SEQUENCE</scope>
</reference>
<accession>A0A8S1JZH6</accession>
<dbReference type="Proteomes" id="UP000688137">
    <property type="component" value="Unassembled WGS sequence"/>
</dbReference>
<dbReference type="EMBL" id="CAJJDM010000009">
    <property type="protein sequence ID" value="CAD8048121.1"/>
    <property type="molecule type" value="Genomic_DNA"/>
</dbReference>
<dbReference type="OMA" id="RQICKCQ"/>
<dbReference type="AlphaFoldDB" id="A0A8S1JZH6"/>